<gene>
    <name evidence="3" type="ORF">RT97_26565</name>
</gene>
<dbReference type="EMBL" id="JXQQ01000084">
    <property type="protein sequence ID" value="KIQ21853.1"/>
    <property type="molecule type" value="Genomic_DNA"/>
</dbReference>
<keyword evidence="1" id="KW-0812">Transmembrane</keyword>
<proteinExistence type="predicted"/>
<dbReference type="RefSeq" id="WP_042581859.1">
    <property type="nucleotide sequence ID" value="NZ_JXQQ01000084.1"/>
</dbReference>
<feature type="domain" description="TadE-like" evidence="2">
    <location>
        <begin position="12"/>
        <end position="54"/>
    </location>
</feature>
<dbReference type="AlphaFoldDB" id="A0A0D0KYM8"/>
<dbReference type="InterPro" id="IPR012495">
    <property type="entry name" value="TadE-like_dom"/>
</dbReference>
<evidence type="ECO:0000259" key="2">
    <source>
        <dbReference type="Pfam" id="PF07811"/>
    </source>
</evidence>
<dbReference type="Proteomes" id="UP000032067">
    <property type="component" value="Unassembled WGS sequence"/>
</dbReference>
<reference evidence="3 4" key="1">
    <citation type="submission" date="2014-12" db="EMBL/GenBank/DDBJ databases">
        <title>16Stimator: statistical estimation of ribosomal gene copy numbers from draft genome assemblies.</title>
        <authorList>
            <person name="Perisin M.A."/>
            <person name="Vetter M."/>
            <person name="Gilbert J.A."/>
            <person name="Bergelson J."/>
        </authorList>
    </citation>
    <scope>NUCLEOTIDE SEQUENCE [LARGE SCALE GENOMIC DNA]</scope>
    <source>
        <strain evidence="3 4">MEDvA23</strain>
    </source>
</reference>
<keyword evidence="1" id="KW-1133">Transmembrane helix</keyword>
<evidence type="ECO:0000313" key="3">
    <source>
        <dbReference type="EMBL" id="KIQ21853.1"/>
    </source>
</evidence>
<evidence type="ECO:0000256" key="1">
    <source>
        <dbReference type="SAM" id="Phobius"/>
    </source>
</evidence>
<evidence type="ECO:0000313" key="4">
    <source>
        <dbReference type="Proteomes" id="UP000032067"/>
    </source>
</evidence>
<protein>
    <submittedName>
        <fullName evidence="3">Pilus assembly protein TadG</fullName>
    </submittedName>
</protein>
<feature type="transmembrane region" description="Helical" evidence="1">
    <location>
        <begin position="12"/>
        <end position="40"/>
    </location>
</feature>
<dbReference type="Pfam" id="PF07811">
    <property type="entry name" value="TadE"/>
    <property type="match status" value="1"/>
</dbReference>
<accession>A0A0D0KYM8</accession>
<organism evidence="3 4">
    <name type="scientific">Variovorax paradoxus</name>
    <dbReference type="NCBI Taxonomy" id="34073"/>
    <lineage>
        <taxon>Bacteria</taxon>
        <taxon>Pseudomonadati</taxon>
        <taxon>Pseudomonadota</taxon>
        <taxon>Betaproteobacteria</taxon>
        <taxon>Burkholderiales</taxon>
        <taxon>Comamonadaceae</taxon>
        <taxon>Variovorax</taxon>
    </lineage>
</organism>
<sequence>MIAGRVKSRERGVAAIEFALVFVLLFSVLYAVATFGAVFYTQQVVTRAAEEGARVASMVTAPVGNDARVTDAVYGALANSLVVPASSNASVTTRRAWIAATVVVTAAPSGAGTSAAYVVTVSYPYSANRLLPTMPLLDLSTWVPDQLRSRSTIALRS</sequence>
<keyword evidence="1" id="KW-0472">Membrane</keyword>
<name>A0A0D0KYM8_VARPD</name>
<comment type="caution">
    <text evidence="3">The sequence shown here is derived from an EMBL/GenBank/DDBJ whole genome shotgun (WGS) entry which is preliminary data.</text>
</comment>